<proteinExistence type="predicted"/>
<dbReference type="Proteomes" id="UP000386466">
    <property type="component" value="Unassembled WGS sequence"/>
</dbReference>
<accession>A0A485NPB9</accession>
<evidence type="ECO:0000313" key="2">
    <source>
        <dbReference type="Proteomes" id="UP000386466"/>
    </source>
</evidence>
<dbReference type="AlphaFoldDB" id="A0A485NPB9"/>
<sequence>MAERRCVSASAVILAFRKADGGATTQSGSLICDTQRIVGLIVFLASFLPPGLHFPKCKRSQPVASSDVKCSLRCGRFLSL</sequence>
<protein>
    <submittedName>
        <fullName evidence="1">Uncharacterized protein</fullName>
    </submittedName>
</protein>
<dbReference type="EMBL" id="CAAGRJ010021210">
    <property type="protein sequence ID" value="VFV35395.1"/>
    <property type="molecule type" value="Genomic_DNA"/>
</dbReference>
<organism evidence="1 2">
    <name type="scientific">Lynx pardinus</name>
    <name type="common">Iberian lynx</name>
    <name type="synonym">Felis pardina</name>
    <dbReference type="NCBI Taxonomy" id="191816"/>
    <lineage>
        <taxon>Eukaryota</taxon>
        <taxon>Metazoa</taxon>
        <taxon>Chordata</taxon>
        <taxon>Craniata</taxon>
        <taxon>Vertebrata</taxon>
        <taxon>Euteleostomi</taxon>
        <taxon>Mammalia</taxon>
        <taxon>Eutheria</taxon>
        <taxon>Laurasiatheria</taxon>
        <taxon>Carnivora</taxon>
        <taxon>Feliformia</taxon>
        <taxon>Felidae</taxon>
        <taxon>Felinae</taxon>
        <taxon>Lynx</taxon>
    </lineage>
</organism>
<gene>
    <name evidence="1" type="ORF">LYPA_23C005498</name>
</gene>
<evidence type="ECO:0000313" key="1">
    <source>
        <dbReference type="EMBL" id="VFV35395.1"/>
    </source>
</evidence>
<reference evidence="1 2" key="1">
    <citation type="submission" date="2019-01" db="EMBL/GenBank/DDBJ databases">
        <authorList>
            <person name="Alioto T."/>
            <person name="Alioto T."/>
        </authorList>
    </citation>
    <scope>NUCLEOTIDE SEQUENCE [LARGE SCALE GENOMIC DNA]</scope>
</reference>
<keyword evidence="2" id="KW-1185">Reference proteome</keyword>
<name>A0A485NPB9_LYNPA</name>